<keyword evidence="20" id="KW-1185">Reference proteome</keyword>
<evidence type="ECO:0000313" key="18">
    <source>
        <dbReference type="EMBL" id="EEB07486.1"/>
    </source>
</evidence>
<dbReference type="InterPro" id="IPR001650">
    <property type="entry name" value="Helicase_C-like"/>
</dbReference>
<dbReference type="PANTHER" id="PTHR45685">
    <property type="entry name" value="HELICASE SRCAP-RELATED"/>
    <property type="match status" value="1"/>
</dbReference>
<dbReference type="GO" id="GO:0042393">
    <property type="term" value="F:histone binding"/>
    <property type="evidence" value="ECO:0000318"/>
    <property type="project" value="GO_Central"/>
</dbReference>
<dbReference type="GO" id="GO:0005524">
    <property type="term" value="F:ATP binding"/>
    <property type="evidence" value="ECO:0007669"/>
    <property type="project" value="UniProtKB-KW"/>
</dbReference>
<sequence>MSLEQPIQNKNGPNASSENGNESSKLKIRFRVREPQLIVTQSAHVLPSPKFSSLSEYLNEFIYLDDGEHSKEQALESCKQQVALRRRINTLKSLGCFAKTQGLEHKKQPNPYKEPVFHDHLVSHAVHLAKIMHTKRHQHLSRAKKVSGLITAYFKKLSGADEKRIRDEEKRLKLLAKRTAWEIRKKWKVIEREVKRRQTERAEEAMRIAGKEHIAHIIEHSTQLLEARLEKKRPSSTHSIKSTETDEVDWDFLGKTPDNELSVEQLRLKYSNPNRIQFDNEDSEDTSDTYDDSDMSEEVVEDEEGTLDQGSTQYDSEDEGLTGSEDENDASDSLLALFSFEERSQMSSRTEEKDNAMTKEHEDAGVLVSKKETKIKQEPVEQQFAPMKRRLRSYTPVSPENEPTKRLKPSSVEEESKPAPQNEQENDSVDETVVIPRTFEHVNVPFLFRGQLREYQHYGLEWLAALHESRTNGILADEMGLGKTIQTIALLAYLACEKENWGPHLIIVPTSVMLNWEMEFKKFLPGFKILTYYGNPQERKEKRKGWYKPDTWHVCITSYQLVLQDHQPFRRKKWQYMILDEAHNIKNFRSQRWQALLNFNAEYRLLLTGTPLQNNLMELWSLMYFLMPAGVANSGVSFANLKDFQDWFSKPMDKIIEEGDQMDSEALMTVAKLHRILRPYLLRRLKSEVEKQMPGKYEHVIPCQLSKRQRFLYDDFITRAQTREILASGNFMSIINCLMQLRKVCNHPNLFEERPIVTSFAIRREAVVDMEIKDFLVRKRLLETDPGMTLDCSTLRLVRTDSEQFDSYVADDLYDLCANEGFNKQMTLLEMQIDNSTTLNYSSRATFSEYYANCRLREKLEKTKHKDYINRLRCDRRPIFGHKFLQLLTSLPKKCNAMEYNAKAVNHADYHLRSTNALRQCVLSLSDRAESMRSVFQLFACITPNVVVVDLPQLVCSPLRTYITPELILNNTPWHQICTRLAIAFPDRRLLQYDCGKLQKLDLLLREIVPAGHRVLIFTQMTRVLDILEQFLNIHGYRYLRLDGATKVEQRQLLTERFNQDERIPVFILSTRSGGLGINLTGADTVIFYDSDWNPQLDAQAQDRSHRIGQTRDVHIYRLISEYTVESNMLKRANQKRMLDKIVIQGGEFNTEWFKKADVLDLFDVETKPTANIQEGHDEESNWEAALAAAEDEEDVKAAQAAQHENALERNEFYDIPSAKGTASTPGSTISNDQSEGTESVADELNEDNEEEDDTVGHIDEYMILFLEREGTSDTW</sequence>
<evidence type="ECO:0000256" key="8">
    <source>
        <dbReference type="ARBA" id="ARBA00022853"/>
    </source>
</evidence>
<dbReference type="eggNOG" id="KOG0391">
    <property type="taxonomic scope" value="Eukaryota"/>
</dbReference>
<feature type="region of interest" description="Disordered" evidence="14">
    <location>
        <begin position="1"/>
        <end position="24"/>
    </location>
</feature>
<dbReference type="Pfam" id="PF00176">
    <property type="entry name" value="SNF2-rel_dom"/>
    <property type="match status" value="1"/>
</dbReference>
<evidence type="ECO:0000313" key="20">
    <source>
        <dbReference type="Proteomes" id="UP000001744"/>
    </source>
</evidence>
<dbReference type="GO" id="GO:0031492">
    <property type="term" value="F:nucleosomal DNA binding"/>
    <property type="evidence" value="ECO:0007669"/>
    <property type="project" value="EnsemblFungi"/>
</dbReference>
<reference evidence="18 20" key="1">
    <citation type="journal article" date="2011" name="Science">
        <title>Comparative functional genomics of the fission yeasts.</title>
        <authorList>
            <person name="Rhind N."/>
            <person name="Chen Z."/>
            <person name="Yassour M."/>
            <person name="Thompson D.A."/>
            <person name="Haas B.J."/>
            <person name="Habib N."/>
            <person name="Wapinski I."/>
            <person name="Roy S."/>
            <person name="Lin M.F."/>
            <person name="Heiman D.I."/>
            <person name="Young S.K."/>
            <person name="Furuya K."/>
            <person name="Guo Y."/>
            <person name="Pidoux A."/>
            <person name="Chen H.M."/>
            <person name="Robbertse B."/>
            <person name="Goldberg J.M."/>
            <person name="Aoki K."/>
            <person name="Bayne E.H."/>
            <person name="Berlin A.M."/>
            <person name="Desjardins C.A."/>
            <person name="Dobbs E."/>
            <person name="Dukaj L."/>
            <person name="Fan L."/>
            <person name="FitzGerald M.G."/>
            <person name="French C."/>
            <person name="Gujja S."/>
            <person name="Hansen K."/>
            <person name="Keifenheim D."/>
            <person name="Levin J.Z."/>
            <person name="Mosher R.A."/>
            <person name="Mueller C.A."/>
            <person name="Pfiffner J."/>
            <person name="Priest M."/>
            <person name="Russ C."/>
            <person name="Smialowska A."/>
            <person name="Swoboda P."/>
            <person name="Sykes S.M."/>
            <person name="Vaughn M."/>
            <person name="Vengrova S."/>
            <person name="Yoder R."/>
            <person name="Zeng Q."/>
            <person name="Allshire R."/>
            <person name="Baulcombe D."/>
            <person name="Birren B.W."/>
            <person name="Brown W."/>
            <person name="Ekwall K."/>
            <person name="Kellis M."/>
            <person name="Leatherwood J."/>
            <person name="Levin H."/>
            <person name="Margalit H."/>
            <person name="Martienssen R."/>
            <person name="Nieduszynski C.A."/>
            <person name="Spatafora J.W."/>
            <person name="Friedman N."/>
            <person name="Dalgaard J.Z."/>
            <person name="Baumann P."/>
            <person name="Niki H."/>
            <person name="Regev A."/>
            <person name="Nusbaum C."/>
        </authorList>
    </citation>
    <scope>NUCLEOTIDE SEQUENCE [LARGE SCALE GENOMIC DNA]</scope>
    <source>
        <strain evidence="20">yFS275 / FY16936</strain>
    </source>
</reference>
<dbReference type="PROSITE" id="PS51192">
    <property type="entry name" value="HELICASE_ATP_BIND_1"/>
    <property type="match status" value="1"/>
</dbReference>
<dbReference type="InterPro" id="IPR050520">
    <property type="entry name" value="INO80/SWR1_helicase"/>
</dbReference>
<dbReference type="InterPro" id="IPR027417">
    <property type="entry name" value="P-loop_NTPase"/>
</dbReference>
<proteinExistence type="inferred from homology"/>
<dbReference type="InterPro" id="IPR000330">
    <property type="entry name" value="SNF2_N"/>
</dbReference>
<feature type="region of interest" description="Disordered" evidence="14">
    <location>
        <begin position="273"/>
        <end position="328"/>
    </location>
</feature>
<dbReference type="PANTHER" id="PTHR45685:SF1">
    <property type="entry name" value="HELICASE SRCAP"/>
    <property type="match status" value="1"/>
</dbReference>
<dbReference type="InterPro" id="IPR049730">
    <property type="entry name" value="SNF2/RAD54-like_C"/>
</dbReference>
<evidence type="ECO:0000256" key="2">
    <source>
        <dbReference type="ARBA" id="ARBA00009220"/>
    </source>
</evidence>
<dbReference type="GO" id="GO:0003678">
    <property type="term" value="F:DNA helicase activity"/>
    <property type="evidence" value="ECO:0007669"/>
    <property type="project" value="UniProtKB-EC"/>
</dbReference>
<feature type="region of interest" description="Disordered" evidence="14">
    <location>
        <begin position="1210"/>
        <end position="1258"/>
    </location>
</feature>
<dbReference type="OrthoDB" id="372624at2759"/>
<organism evidence="18 20">
    <name type="scientific">Schizosaccharomyces japonicus (strain yFS275 / FY16936)</name>
    <name type="common">Fission yeast</name>
    <dbReference type="NCBI Taxonomy" id="402676"/>
    <lineage>
        <taxon>Eukaryota</taxon>
        <taxon>Fungi</taxon>
        <taxon>Dikarya</taxon>
        <taxon>Ascomycota</taxon>
        <taxon>Taphrinomycotina</taxon>
        <taxon>Schizosaccharomycetes</taxon>
        <taxon>Schizosaccharomycetales</taxon>
        <taxon>Schizosaccharomycetaceae</taxon>
        <taxon>Schizosaccharomyces</taxon>
    </lineage>
</organism>
<keyword evidence="13" id="KW-0539">Nucleus</keyword>
<feature type="compositionally biased region" description="Acidic residues" evidence="14">
    <location>
        <begin position="1241"/>
        <end position="1254"/>
    </location>
</feature>
<dbReference type="STRING" id="402676.B6K0L5"/>
<feature type="compositionally biased region" description="Acidic residues" evidence="14">
    <location>
        <begin position="279"/>
        <end position="306"/>
    </location>
</feature>
<dbReference type="EC" id="3.6.4.12" evidence="3"/>
<feature type="compositionally biased region" description="Polar residues" evidence="14">
    <location>
        <begin position="1221"/>
        <end position="1238"/>
    </location>
</feature>
<feature type="compositionally biased region" description="Polar residues" evidence="14">
    <location>
        <begin position="1"/>
        <end position="23"/>
    </location>
</feature>
<evidence type="ECO:0000259" key="17">
    <source>
        <dbReference type="PROSITE" id="PS51204"/>
    </source>
</evidence>
<keyword evidence="8" id="KW-0156">Chromatin regulator</keyword>
<evidence type="ECO:0000259" key="16">
    <source>
        <dbReference type="PROSITE" id="PS51194"/>
    </source>
</evidence>
<dbReference type="PROSITE" id="PS51194">
    <property type="entry name" value="HELICASE_CTER"/>
    <property type="match status" value="1"/>
</dbReference>
<dbReference type="GO" id="GO:0000812">
    <property type="term" value="C:Swr1 complex"/>
    <property type="evidence" value="ECO:0000318"/>
    <property type="project" value="GO_Central"/>
</dbReference>
<dbReference type="Pfam" id="PF00271">
    <property type="entry name" value="Helicase_C"/>
    <property type="match status" value="1"/>
</dbReference>
<dbReference type="SUPFAM" id="SSF52540">
    <property type="entry name" value="P-loop containing nucleoside triphosphate hydrolases"/>
    <property type="match status" value="2"/>
</dbReference>
<evidence type="ECO:0000259" key="15">
    <source>
        <dbReference type="PROSITE" id="PS51192"/>
    </source>
</evidence>
<keyword evidence="10" id="KW-0238">DNA-binding</keyword>
<feature type="domain" description="Helicase ATP-binding" evidence="15">
    <location>
        <begin position="464"/>
        <end position="629"/>
    </location>
</feature>
<evidence type="ECO:0000256" key="6">
    <source>
        <dbReference type="ARBA" id="ARBA00022806"/>
    </source>
</evidence>
<evidence type="ECO:0000313" key="19">
    <source>
        <dbReference type="JaponicusDB" id="SJAG_02571"/>
    </source>
</evidence>
<dbReference type="GO" id="GO:0045815">
    <property type="term" value="P:transcription initiation-coupled chromatin remodeling"/>
    <property type="evidence" value="ECO:0007669"/>
    <property type="project" value="EnsemblFungi"/>
</dbReference>
<accession>B6K0L5</accession>
<evidence type="ECO:0000256" key="12">
    <source>
        <dbReference type="ARBA" id="ARBA00023163"/>
    </source>
</evidence>
<feature type="compositionally biased region" description="Basic and acidic residues" evidence="14">
    <location>
        <begin position="340"/>
        <end position="379"/>
    </location>
</feature>
<evidence type="ECO:0000256" key="1">
    <source>
        <dbReference type="ARBA" id="ARBA00004123"/>
    </source>
</evidence>
<evidence type="ECO:0000256" key="7">
    <source>
        <dbReference type="ARBA" id="ARBA00022840"/>
    </source>
</evidence>
<evidence type="ECO:0000256" key="3">
    <source>
        <dbReference type="ARBA" id="ARBA00012551"/>
    </source>
</evidence>
<dbReference type="GO" id="GO:0006338">
    <property type="term" value="P:chromatin remodeling"/>
    <property type="evidence" value="ECO:0000318"/>
    <property type="project" value="GO_Central"/>
</dbReference>
<comment type="similarity">
    <text evidence="2">Belongs to the SNF2/RAD54 helicase family. SWR1 subfamily.</text>
</comment>
<name>B6K0L5_SCHJY</name>
<evidence type="ECO:0000256" key="13">
    <source>
        <dbReference type="ARBA" id="ARBA00023242"/>
    </source>
</evidence>
<evidence type="ECO:0000256" key="11">
    <source>
        <dbReference type="ARBA" id="ARBA00023159"/>
    </source>
</evidence>
<evidence type="ECO:0000256" key="5">
    <source>
        <dbReference type="ARBA" id="ARBA00022801"/>
    </source>
</evidence>
<keyword evidence="12" id="KW-0804">Transcription</keyword>
<dbReference type="GO" id="GO:0000725">
    <property type="term" value="P:recombinational repair"/>
    <property type="evidence" value="ECO:0007669"/>
    <property type="project" value="EnsemblFungi"/>
</dbReference>
<dbReference type="InterPro" id="IPR014001">
    <property type="entry name" value="Helicase_ATP-bd"/>
</dbReference>
<dbReference type="Gene3D" id="3.40.50.300">
    <property type="entry name" value="P-loop containing nucleotide triphosphate hydrolases"/>
    <property type="match status" value="1"/>
</dbReference>
<dbReference type="SMART" id="SM00487">
    <property type="entry name" value="DEXDc"/>
    <property type="match status" value="1"/>
</dbReference>
<dbReference type="GO" id="GO:0005198">
    <property type="term" value="F:structural molecule activity"/>
    <property type="evidence" value="ECO:0007669"/>
    <property type="project" value="EnsemblFungi"/>
</dbReference>
<dbReference type="GO" id="GO:0016887">
    <property type="term" value="F:ATP hydrolysis activity"/>
    <property type="evidence" value="ECO:0000318"/>
    <property type="project" value="GO_Central"/>
</dbReference>
<keyword evidence="9" id="KW-0805">Transcription regulation</keyword>
<keyword evidence="6 18" id="KW-0347">Helicase</keyword>
<evidence type="ECO:0000256" key="14">
    <source>
        <dbReference type="SAM" id="MobiDB-lite"/>
    </source>
</evidence>
<dbReference type="InterPro" id="IPR014012">
    <property type="entry name" value="HSA_dom"/>
</dbReference>
<dbReference type="AlphaFoldDB" id="B6K0L5"/>
<protein>
    <recommendedName>
        <fullName evidence="3">DNA helicase</fullName>
        <ecNumber evidence="3">3.6.4.12</ecNumber>
    </recommendedName>
</protein>
<keyword evidence="5" id="KW-0378">Hydrolase</keyword>
<feature type="compositionally biased region" description="Acidic residues" evidence="14">
    <location>
        <begin position="315"/>
        <end position="328"/>
    </location>
</feature>
<dbReference type="Gene3D" id="3.40.50.10810">
    <property type="entry name" value="Tandem AAA-ATPase domain"/>
    <property type="match status" value="1"/>
</dbReference>
<evidence type="ECO:0000256" key="4">
    <source>
        <dbReference type="ARBA" id="ARBA00022741"/>
    </source>
</evidence>
<dbReference type="JaponicusDB" id="SJAG_02571">
    <property type="gene designation" value="swr1"/>
</dbReference>
<feature type="region of interest" description="Disordered" evidence="14">
    <location>
        <begin position="340"/>
        <end position="429"/>
    </location>
</feature>
<dbReference type="InterPro" id="IPR038718">
    <property type="entry name" value="SNF2-like_sf"/>
</dbReference>
<dbReference type="RefSeq" id="XP_002173779.1">
    <property type="nucleotide sequence ID" value="XM_002173743.2"/>
</dbReference>
<dbReference type="Pfam" id="PF07529">
    <property type="entry name" value="HSA"/>
    <property type="match status" value="1"/>
</dbReference>
<dbReference type="SMART" id="SM00490">
    <property type="entry name" value="HELICc"/>
    <property type="match status" value="1"/>
</dbReference>
<feature type="domain" description="Helicase C-terminal" evidence="16">
    <location>
        <begin position="1000"/>
        <end position="1155"/>
    </location>
</feature>
<feature type="domain" description="HSA" evidence="17">
    <location>
        <begin position="105"/>
        <end position="177"/>
    </location>
</feature>
<keyword evidence="7" id="KW-0067">ATP-binding</keyword>
<dbReference type="VEuPathDB" id="FungiDB:SJAG_02571"/>
<gene>
    <name evidence="19" type="primary">swr1</name>
    <name evidence="18" type="ORF">SJAG_02571</name>
</gene>
<comment type="subcellular location">
    <subcellularLocation>
        <location evidence="1">Nucleus</location>
    </subcellularLocation>
</comment>
<dbReference type="CDD" id="cd18003">
    <property type="entry name" value="DEXQc_SRCAP"/>
    <property type="match status" value="1"/>
</dbReference>
<dbReference type="GO" id="GO:0140849">
    <property type="term" value="F:ATP-dependent H2AZ histone chaperone activity"/>
    <property type="evidence" value="ECO:0007669"/>
    <property type="project" value="EnsemblFungi"/>
</dbReference>
<dbReference type="Gene3D" id="1.20.120.850">
    <property type="entry name" value="SWI2/SNF2 ATPases, N-terminal domain"/>
    <property type="match status" value="1"/>
</dbReference>
<dbReference type="HOGENOM" id="CLU_000315_24_2_1"/>
<dbReference type="CDD" id="cd18793">
    <property type="entry name" value="SF2_C_SNF"/>
    <property type="match status" value="1"/>
</dbReference>
<dbReference type="EMBL" id="KE651166">
    <property type="protein sequence ID" value="EEB07486.1"/>
    <property type="molecule type" value="Genomic_DNA"/>
</dbReference>
<keyword evidence="4" id="KW-0547">Nucleotide-binding</keyword>
<evidence type="ECO:0000256" key="10">
    <source>
        <dbReference type="ARBA" id="ARBA00023125"/>
    </source>
</evidence>
<evidence type="ECO:0000256" key="9">
    <source>
        <dbReference type="ARBA" id="ARBA00023015"/>
    </source>
</evidence>
<dbReference type="GO" id="GO:0005829">
    <property type="term" value="C:cytosol"/>
    <property type="evidence" value="ECO:0007669"/>
    <property type="project" value="EnsemblFungi"/>
</dbReference>
<dbReference type="PROSITE" id="PS51204">
    <property type="entry name" value="HSA"/>
    <property type="match status" value="1"/>
</dbReference>
<dbReference type="Proteomes" id="UP000001744">
    <property type="component" value="Unassembled WGS sequence"/>
</dbReference>
<keyword evidence="11" id="KW-0010">Activator</keyword>
<dbReference type="GeneID" id="7051199"/>
<dbReference type="FunFam" id="3.40.50.10810:FF:000005">
    <property type="entry name" value="Photoperiod-independent early flowering 1"/>
    <property type="match status" value="1"/>
</dbReference>
<dbReference type="OMA" id="AFQQWFG"/>